<protein>
    <submittedName>
        <fullName evidence="1">Uncharacterized protein</fullName>
    </submittedName>
</protein>
<keyword evidence="2" id="KW-1185">Reference proteome</keyword>
<dbReference type="EMBL" id="LGRX02011390">
    <property type="protein sequence ID" value="KAK3269016.1"/>
    <property type="molecule type" value="Genomic_DNA"/>
</dbReference>
<sequence>MLDRSRAPLRGSVSRSHARYVNKRAGPSSSTALWFVLRAQLNALFDLAKWLTFRAVQVTHILFSALRQVTSPATWLYAALTTSVLVLMSGPGDQMPLGYVRTLGSLSMTWDQLKASKSDVVLRKKDLLGLSKSQTLTHGSFPAGDDLLRFGICGDPA</sequence>
<name>A0AAE0G146_9CHLO</name>
<organism evidence="1 2">
    <name type="scientific">Cymbomonas tetramitiformis</name>
    <dbReference type="NCBI Taxonomy" id="36881"/>
    <lineage>
        <taxon>Eukaryota</taxon>
        <taxon>Viridiplantae</taxon>
        <taxon>Chlorophyta</taxon>
        <taxon>Pyramimonadophyceae</taxon>
        <taxon>Pyramimonadales</taxon>
        <taxon>Pyramimonadaceae</taxon>
        <taxon>Cymbomonas</taxon>
    </lineage>
</organism>
<proteinExistence type="predicted"/>
<accession>A0AAE0G146</accession>
<evidence type="ECO:0000313" key="2">
    <source>
        <dbReference type="Proteomes" id="UP001190700"/>
    </source>
</evidence>
<comment type="caution">
    <text evidence="1">The sequence shown here is derived from an EMBL/GenBank/DDBJ whole genome shotgun (WGS) entry which is preliminary data.</text>
</comment>
<dbReference type="AlphaFoldDB" id="A0AAE0G146"/>
<evidence type="ECO:0000313" key="1">
    <source>
        <dbReference type="EMBL" id="KAK3269016.1"/>
    </source>
</evidence>
<dbReference type="Proteomes" id="UP001190700">
    <property type="component" value="Unassembled WGS sequence"/>
</dbReference>
<reference evidence="1 2" key="1">
    <citation type="journal article" date="2015" name="Genome Biol. Evol.">
        <title>Comparative Genomics of a Bacterivorous Green Alga Reveals Evolutionary Causalities and Consequences of Phago-Mixotrophic Mode of Nutrition.</title>
        <authorList>
            <person name="Burns J.A."/>
            <person name="Paasch A."/>
            <person name="Narechania A."/>
            <person name="Kim E."/>
        </authorList>
    </citation>
    <scope>NUCLEOTIDE SEQUENCE [LARGE SCALE GENOMIC DNA]</scope>
    <source>
        <strain evidence="1 2">PLY_AMNH</strain>
    </source>
</reference>
<gene>
    <name evidence="1" type="ORF">CYMTET_22516</name>
</gene>